<keyword evidence="1" id="KW-0812">Transmembrane</keyword>
<organism evidence="2 3">
    <name type="scientific">Limnofasciculus baicalensis BBK-W-15</name>
    <dbReference type="NCBI Taxonomy" id="2699891"/>
    <lineage>
        <taxon>Bacteria</taxon>
        <taxon>Bacillati</taxon>
        <taxon>Cyanobacteriota</taxon>
        <taxon>Cyanophyceae</taxon>
        <taxon>Coleofasciculales</taxon>
        <taxon>Coleofasciculaceae</taxon>
        <taxon>Limnofasciculus</taxon>
        <taxon>Limnofasciculus baicalensis</taxon>
    </lineage>
</organism>
<feature type="transmembrane region" description="Helical" evidence="1">
    <location>
        <begin position="77"/>
        <end position="98"/>
    </location>
</feature>
<evidence type="ECO:0000313" key="2">
    <source>
        <dbReference type="EMBL" id="MCP2727962.1"/>
    </source>
</evidence>
<sequence length="209" mass="23295">MPITVNYQSQIQIPEIGLSLWWRWLIATFGGFITSLFWIEIGERHDMSIIEGIIGGIAIATPQSIILKQYISQSRGWIFVTVLTWSLIGLSGLGAVGWFVPQTLEPFLRLFYGIINGAEIGLALGIAQSFILKRQIPHAQKWIWVSIISWAVGLGVGWAIGGVLRQFTRLFISDVVGLAVTWLIVGAMTGYGLMRLVCFLPVEINDYTR</sequence>
<accession>A0AAE3GQ17</accession>
<evidence type="ECO:0000313" key="3">
    <source>
        <dbReference type="Proteomes" id="UP001204953"/>
    </source>
</evidence>
<comment type="caution">
    <text evidence="2">The sequence shown here is derived from an EMBL/GenBank/DDBJ whole genome shotgun (WGS) entry which is preliminary data.</text>
</comment>
<keyword evidence="3" id="KW-1185">Reference proteome</keyword>
<dbReference type="AlphaFoldDB" id="A0AAE3GQ17"/>
<evidence type="ECO:0000256" key="1">
    <source>
        <dbReference type="SAM" id="Phobius"/>
    </source>
</evidence>
<gene>
    <name evidence="2" type="ORF">NJ959_05645</name>
</gene>
<feature type="transmembrane region" description="Helical" evidence="1">
    <location>
        <begin position="110"/>
        <end position="131"/>
    </location>
</feature>
<name>A0AAE3GQ17_9CYAN</name>
<feature type="transmembrane region" description="Helical" evidence="1">
    <location>
        <begin position="20"/>
        <end position="39"/>
    </location>
</feature>
<feature type="transmembrane region" description="Helical" evidence="1">
    <location>
        <begin position="170"/>
        <end position="193"/>
    </location>
</feature>
<proteinExistence type="predicted"/>
<dbReference type="RefSeq" id="WP_254010767.1">
    <property type="nucleotide sequence ID" value="NZ_JAMZMM010000033.1"/>
</dbReference>
<dbReference type="Proteomes" id="UP001204953">
    <property type="component" value="Unassembled WGS sequence"/>
</dbReference>
<dbReference type="EMBL" id="JAMZMM010000033">
    <property type="protein sequence ID" value="MCP2727962.1"/>
    <property type="molecule type" value="Genomic_DNA"/>
</dbReference>
<reference evidence="2" key="1">
    <citation type="submission" date="2022-06" db="EMBL/GenBank/DDBJ databases">
        <title>New cyanobacteria of genus Symplocastrum in benthos of Lake Baikal.</title>
        <authorList>
            <person name="Sorokovikova E."/>
            <person name="Tikhonova I."/>
            <person name="Krasnopeev A."/>
            <person name="Evseev P."/>
            <person name="Gladkikh A."/>
            <person name="Belykh O."/>
        </authorList>
    </citation>
    <scope>NUCLEOTIDE SEQUENCE</scope>
    <source>
        <strain evidence="2">BBK-W-15</strain>
    </source>
</reference>
<feature type="transmembrane region" description="Helical" evidence="1">
    <location>
        <begin position="143"/>
        <end position="164"/>
    </location>
</feature>
<protein>
    <submittedName>
        <fullName evidence="2">Uncharacterized protein</fullName>
    </submittedName>
</protein>
<keyword evidence="1" id="KW-1133">Transmembrane helix</keyword>
<keyword evidence="1" id="KW-0472">Membrane</keyword>